<dbReference type="Proteomes" id="UP000515908">
    <property type="component" value="Chromosome 09"/>
</dbReference>
<accession>A0A7G2CD13</accession>
<dbReference type="InterPro" id="IPR036249">
    <property type="entry name" value="Thioredoxin-like_sf"/>
</dbReference>
<dbReference type="Gene3D" id="3.40.30.10">
    <property type="entry name" value="Glutaredoxin"/>
    <property type="match status" value="1"/>
</dbReference>
<dbReference type="VEuPathDB" id="TriTrypDB:ADEAN_000519800"/>
<dbReference type="EMBL" id="LR877153">
    <property type="protein sequence ID" value="CAD2217718.1"/>
    <property type="molecule type" value="Genomic_DNA"/>
</dbReference>
<reference evidence="1 2" key="1">
    <citation type="submission" date="2020-08" db="EMBL/GenBank/DDBJ databases">
        <authorList>
            <person name="Newling K."/>
            <person name="Davey J."/>
            <person name="Forrester S."/>
        </authorList>
    </citation>
    <scope>NUCLEOTIDE SEQUENCE [LARGE SCALE GENOMIC DNA]</scope>
    <source>
        <strain evidence="2">Crithidia deanei Carvalho (ATCC PRA-265)</strain>
    </source>
</reference>
<evidence type="ECO:0008006" key="3">
    <source>
        <dbReference type="Google" id="ProtNLM"/>
    </source>
</evidence>
<dbReference type="SUPFAM" id="SSF52833">
    <property type="entry name" value="Thioredoxin-like"/>
    <property type="match status" value="1"/>
</dbReference>
<name>A0A7G2CD13_9TRYP</name>
<dbReference type="AlphaFoldDB" id="A0A7G2CD13"/>
<organism evidence="1 2">
    <name type="scientific">Angomonas deanei</name>
    <dbReference type="NCBI Taxonomy" id="59799"/>
    <lineage>
        <taxon>Eukaryota</taxon>
        <taxon>Discoba</taxon>
        <taxon>Euglenozoa</taxon>
        <taxon>Kinetoplastea</taxon>
        <taxon>Metakinetoplastina</taxon>
        <taxon>Trypanosomatida</taxon>
        <taxon>Trypanosomatidae</taxon>
        <taxon>Strigomonadinae</taxon>
        <taxon>Angomonas</taxon>
    </lineage>
</organism>
<evidence type="ECO:0000313" key="1">
    <source>
        <dbReference type="EMBL" id="CAD2217718.1"/>
    </source>
</evidence>
<keyword evidence="2" id="KW-1185">Reference proteome</keyword>
<protein>
    <recommendedName>
        <fullName evidence="3">Thioredoxin</fullName>
    </recommendedName>
</protein>
<evidence type="ECO:0000313" key="2">
    <source>
        <dbReference type="Proteomes" id="UP000515908"/>
    </source>
</evidence>
<proteinExistence type="predicted"/>
<sequence>MASPQNIIRRIFGDRKLPENLSNEAYDKLMQEQFPQWIKEFEEGGFLEKTKMTPIASEEEFLSKLQEHENDLMVIKYWKHGCIPCLSMAEMLKETEAVCQQKYGKEGPGRIVWYSVDTKKISSRQLVDYQLVSGTPMVQTFTGLRQVGDEVREMNTADVLKELEKRRPKQ</sequence>
<gene>
    <name evidence="1" type="ORF">ADEAN_000519800</name>
</gene>